<organism evidence="4 5">
    <name type="scientific">Rhodotorula diobovata</name>
    <dbReference type="NCBI Taxonomy" id="5288"/>
    <lineage>
        <taxon>Eukaryota</taxon>
        <taxon>Fungi</taxon>
        <taxon>Dikarya</taxon>
        <taxon>Basidiomycota</taxon>
        <taxon>Pucciniomycotina</taxon>
        <taxon>Microbotryomycetes</taxon>
        <taxon>Sporidiobolales</taxon>
        <taxon>Sporidiobolaceae</taxon>
        <taxon>Rhodotorula</taxon>
    </lineage>
</organism>
<feature type="signal peptide" evidence="3">
    <location>
        <begin position="1"/>
        <end position="22"/>
    </location>
</feature>
<keyword evidence="5" id="KW-1185">Reference proteome</keyword>
<name>A0A5C5FMZ9_9BASI</name>
<keyword evidence="2" id="KW-1133">Transmembrane helix</keyword>
<keyword evidence="2" id="KW-0472">Membrane</keyword>
<evidence type="ECO:0000256" key="2">
    <source>
        <dbReference type="SAM" id="Phobius"/>
    </source>
</evidence>
<evidence type="ECO:0000256" key="1">
    <source>
        <dbReference type="SAM" id="MobiDB-lite"/>
    </source>
</evidence>
<feature type="compositionally biased region" description="Low complexity" evidence="1">
    <location>
        <begin position="124"/>
        <end position="172"/>
    </location>
</feature>
<feature type="region of interest" description="Disordered" evidence="1">
    <location>
        <begin position="418"/>
        <end position="438"/>
    </location>
</feature>
<comment type="caution">
    <text evidence="4">The sequence shown here is derived from an EMBL/GenBank/DDBJ whole genome shotgun (WGS) entry which is preliminary data.</text>
</comment>
<gene>
    <name evidence="4" type="ORF">DMC30DRAFT_69406</name>
</gene>
<dbReference type="OrthoDB" id="2529615at2759"/>
<feature type="chain" id="PRO_5023024660" description="Proteophosphoglycan ppg4" evidence="3">
    <location>
        <begin position="23"/>
        <end position="438"/>
    </location>
</feature>
<feature type="compositionally biased region" description="Low complexity" evidence="1">
    <location>
        <begin position="73"/>
        <end position="104"/>
    </location>
</feature>
<dbReference type="Proteomes" id="UP000311382">
    <property type="component" value="Unassembled WGS sequence"/>
</dbReference>
<keyword evidence="2" id="KW-0812">Transmembrane</keyword>
<accession>A0A5C5FMZ9</accession>
<dbReference type="AlphaFoldDB" id="A0A5C5FMZ9"/>
<feature type="region of interest" description="Disordered" evidence="1">
    <location>
        <begin position="236"/>
        <end position="308"/>
    </location>
</feature>
<evidence type="ECO:0000256" key="3">
    <source>
        <dbReference type="SAM" id="SignalP"/>
    </source>
</evidence>
<feature type="compositionally biased region" description="Polar residues" evidence="1">
    <location>
        <begin position="110"/>
        <end position="123"/>
    </location>
</feature>
<evidence type="ECO:0000313" key="5">
    <source>
        <dbReference type="Proteomes" id="UP000311382"/>
    </source>
</evidence>
<sequence>MARPRTAAALAVLCLVSLSVSALPAARPPSTPTLPPLQAAHLAERQFLCGLFGNCDSSSDSATSAAQTAAGTVGGESAAAGESTSGADDAVPATSTSATDTLTTPVGGASSATSAPVTETSAVPTTSETSPLAETSSTSTSTSSSSSTSSTPTSSSTSSASEVVVTITSVVTNEDGSQSTMTQESASAVPVAPKENSSSGPSGKTWGIVGGVIGGVALLAAALYVGFRLTQRRFSNLDSGGDDIRWPELQPDGPNSLATLNPQGTRRTGGAGFAMEKDRDDDDDEDDDGELDRKGAEGMGGEWSVEGSPRIGAGVGTYGMGHNASEAAFFEGQGRHSPYDGVYGQPLQQGQHDGQTSYYDPYLPHGNASDPALVPLSHAGAAVTTGPYAPAAVSPVYPPTYAHYADAYSGVGRSTEELVQPQQHAGVYRAGSPRGQGY</sequence>
<feature type="compositionally biased region" description="Polar residues" evidence="1">
    <location>
        <begin position="174"/>
        <end position="186"/>
    </location>
</feature>
<feature type="compositionally biased region" description="Acidic residues" evidence="1">
    <location>
        <begin position="279"/>
        <end position="290"/>
    </location>
</feature>
<dbReference type="EMBL" id="SOZI01000150">
    <property type="protein sequence ID" value="TNY18213.1"/>
    <property type="molecule type" value="Genomic_DNA"/>
</dbReference>
<feature type="transmembrane region" description="Helical" evidence="2">
    <location>
        <begin position="206"/>
        <end position="227"/>
    </location>
</feature>
<proteinExistence type="predicted"/>
<protein>
    <recommendedName>
        <fullName evidence="6">Proteophosphoglycan ppg4</fullName>
    </recommendedName>
</protein>
<keyword evidence="3" id="KW-0732">Signal</keyword>
<evidence type="ECO:0000313" key="4">
    <source>
        <dbReference type="EMBL" id="TNY18213.1"/>
    </source>
</evidence>
<feature type="region of interest" description="Disordered" evidence="1">
    <location>
        <begin position="73"/>
        <end position="204"/>
    </location>
</feature>
<feature type="compositionally biased region" description="Polar residues" evidence="1">
    <location>
        <begin position="256"/>
        <end position="266"/>
    </location>
</feature>
<reference evidence="4 5" key="1">
    <citation type="submission" date="2019-03" db="EMBL/GenBank/DDBJ databases">
        <title>Rhodosporidium diobovatum UCD-FST 08-225 genome sequencing, assembly, and annotation.</title>
        <authorList>
            <person name="Fakankun I.U."/>
            <person name="Fristensky B."/>
            <person name="Levin D.B."/>
        </authorList>
    </citation>
    <scope>NUCLEOTIDE SEQUENCE [LARGE SCALE GENOMIC DNA]</scope>
    <source>
        <strain evidence="4 5">UCD-FST 08-225</strain>
    </source>
</reference>
<evidence type="ECO:0008006" key="6">
    <source>
        <dbReference type="Google" id="ProtNLM"/>
    </source>
</evidence>